<evidence type="ECO:0000313" key="1">
    <source>
        <dbReference type="EMBL" id="TDD64766.1"/>
    </source>
</evidence>
<reference evidence="1 2" key="1">
    <citation type="submission" date="2019-02" db="EMBL/GenBank/DDBJ databases">
        <title>Draft genome sequences of novel Actinobacteria.</title>
        <authorList>
            <person name="Sahin N."/>
            <person name="Ay H."/>
            <person name="Saygin H."/>
        </authorList>
    </citation>
    <scope>NUCLEOTIDE SEQUENCE [LARGE SCALE GENOMIC DNA]</scope>
    <source>
        <strain evidence="1 2">8K307</strain>
    </source>
</reference>
<dbReference type="Pfam" id="PF07015">
    <property type="entry name" value="VirC1"/>
    <property type="match status" value="1"/>
</dbReference>
<dbReference type="PANTHER" id="PTHR13696">
    <property type="entry name" value="P-LOOP CONTAINING NUCLEOSIDE TRIPHOSPHATE HYDROLASE"/>
    <property type="match status" value="1"/>
</dbReference>
<name>A0A4R5A1V5_9ACTN</name>
<dbReference type="CDD" id="cd02042">
    <property type="entry name" value="ParAB_family"/>
    <property type="match status" value="1"/>
</dbReference>
<dbReference type="Proteomes" id="UP000295217">
    <property type="component" value="Unassembled WGS sequence"/>
</dbReference>
<dbReference type="PANTHER" id="PTHR13696:SF99">
    <property type="entry name" value="COBYRINIC ACID AC-DIAMIDE SYNTHASE"/>
    <property type="match status" value="1"/>
</dbReference>
<dbReference type="InterPro" id="IPR050678">
    <property type="entry name" value="DNA_Partitioning_ATPase"/>
</dbReference>
<dbReference type="AlphaFoldDB" id="A0A4R5A1V5"/>
<gene>
    <name evidence="1" type="ORF">E1262_27125</name>
</gene>
<dbReference type="InterPro" id="IPR009744">
    <property type="entry name" value="VirC1"/>
</dbReference>
<evidence type="ECO:0000313" key="2">
    <source>
        <dbReference type="Proteomes" id="UP000295217"/>
    </source>
</evidence>
<dbReference type="InterPro" id="IPR027417">
    <property type="entry name" value="P-loop_NTPase"/>
</dbReference>
<dbReference type="RefSeq" id="WP_132107478.1">
    <property type="nucleotide sequence ID" value="NZ_SMLB01000062.1"/>
</dbReference>
<dbReference type="OrthoDB" id="4532289at2"/>
<keyword evidence="2" id="KW-1185">Reference proteome</keyword>
<proteinExistence type="predicted"/>
<dbReference type="EMBL" id="SMLB01000062">
    <property type="protein sequence ID" value="TDD64766.1"/>
    <property type="molecule type" value="Genomic_DNA"/>
</dbReference>
<organism evidence="1 2">
    <name type="scientific">Jiangella aurantiaca</name>
    <dbReference type="NCBI Taxonomy" id="2530373"/>
    <lineage>
        <taxon>Bacteria</taxon>
        <taxon>Bacillati</taxon>
        <taxon>Actinomycetota</taxon>
        <taxon>Actinomycetes</taxon>
        <taxon>Jiangellales</taxon>
        <taxon>Jiangellaceae</taxon>
        <taxon>Jiangella</taxon>
    </lineage>
</organism>
<comment type="caution">
    <text evidence="1">The sequence shown here is derived from an EMBL/GenBank/DDBJ whole genome shotgun (WGS) entry which is preliminary data.</text>
</comment>
<dbReference type="SUPFAM" id="SSF52540">
    <property type="entry name" value="P-loop containing nucleoside triphosphate hydrolases"/>
    <property type="match status" value="1"/>
</dbReference>
<accession>A0A4R5A1V5</accession>
<protein>
    <submittedName>
        <fullName evidence="1">ParA family protein</fullName>
    </submittedName>
</protein>
<sequence>MATGIVIVVGMLKGGSGKTTTAMFTGLTYAQRGRRVLLLDGDQTSQSAYDWSQLAAAAGEPLPFTVERYPFEDIAAHIDRARTEWDVVIVDAGGGSATYLEEAVSAADLLLIPTAPAAADTRRLAATLASATRGADRNSRGVSAVMVMVRADHRTGQPASWRDQLVADGHTLAATDIRDLVLYSDAYGHTPPHAGEYPALLAEVGLLDDEAEVPAR</sequence>
<dbReference type="PIRSF" id="PIRSF009320">
    <property type="entry name" value="Nuc_binding_HP_1000"/>
    <property type="match status" value="1"/>
</dbReference>
<dbReference type="Gene3D" id="3.40.50.300">
    <property type="entry name" value="P-loop containing nucleotide triphosphate hydrolases"/>
    <property type="match status" value="1"/>
</dbReference>